<evidence type="ECO:0000313" key="2">
    <source>
        <dbReference type="Proteomes" id="UP001501074"/>
    </source>
</evidence>
<organism evidence="1 2">
    <name type="scientific">Kineosporia mesophila</name>
    <dbReference type="NCBI Taxonomy" id="566012"/>
    <lineage>
        <taxon>Bacteria</taxon>
        <taxon>Bacillati</taxon>
        <taxon>Actinomycetota</taxon>
        <taxon>Actinomycetes</taxon>
        <taxon>Kineosporiales</taxon>
        <taxon>Kineosporiaceae</taxon>
        <taxon>Kineosporia</taxon>
    </lineage>
</organism>
<dbReference type="Proteomes" id="UP001501074">
    <property type="component" value="Unassembled WGS sequence"/>
</dbReference>
<dbReference type="EMBL" id="BAAAZO010000002">
    <property type="protein sequence ID" value="GAA3599222.1"/>
    <property type="molecule type" value="Genomic_DNA"/>
</dbReference>
<protein>
    <recommendedName>
        <fullName evidence="3">Polyketide cyclase / dehydrase and lipid transport</fullName>
    </recommendedName>
</protein>
<evidence type="ECO:0000313" key="1">
    <source>
        <dbReference type="EMBL" id="GAA3599222.1"/>
    </source>
</evidence>
<accession>A0ABP6Z6W1</accession>
<proteinExistence type="predicted"/>
<gene>
    <name evidence="1" type="ORF">GCM10022223_13330</name>
</gene>
<evidence type="ECO:0008006" key="3">
    <source>
        <dbReference type="Google" id="ProtNLM"/>
    </source>
</evidence>
<dbReference type="RefSeq" id="WP_231489164.1">
    <property type="nucleotide sequence ID" value="NZ_BAAAZO010000002.1"/>
</dbReference>
<sequence length="129" mass="14575">MNAGYELPLPAAQIVGRLNARPRIPLTPWSLKVTEVALVRRDRQVPQVEVVVEVCAVATFFGAVPGEELTGGRWAVRFDVRAQALETGAPTRPFVLLLKVKLEEWWLNRAQEQQIRAVREHRASARRLD</sequence>
<reference evidence="2" key="1">
    <citation type="journal article" date="2019" name="Int. J. Syst. Evol. Microbiol.">
        <title>The Global Catalogue of Microorganisms (GCM) 10K type strain sequencing project: providing services to taxonomists for standard genome sequencing and annotation.</title>
        <authorList>
            <consortium name="The Broad Institute Genomics Platform"/>
            <consortium name="The Broad Institute Genome Sequencing Center for Infectious Disease"/>
            <person name="Wu L."/>
            <person name="Ma J."/>
        </authorList>
    </citation>
    <scope>NUCLEOTIDE SEQUENCE [LARGE SCALE GENOMIC DNA]</scope>
    <source>
        <strain evidence="2">JCM 16902</strain>
    </source>
</reference>
<comment type="caution">
    <text evidence="1">The sequence shown here is derived from an EMBL/GenBank/DDBJ whole genome shotgun (WGS) entry which is preliminary data.</text>
</comment>
<name>A0ABP6Z6W1_9ACTN</name>
<keyword evidence="2" id="KW-1185">Reference proteome</keyword>